<keyword evidence="10" id="KW-1185">Reference proteome</keyword>
<dbReference type="SUPFAM" id="SSF46785">
    <property type="entry name" value="Winged helix' DNA-binding domain"/>
    <property type="match status" value="2"/>
</dbReference>
<dbReference type="Proteomes" id="UP000481861">
    <property type="component" value="Unassembled WGS sequence"/>
</dbReference>
<dbReference type="GO" id="GO:0016236">
    <property type="term" value="P:macroautophagy"/>
    <property type="evidence" value="ECO:0007669"/>
    <property type="project" value="UniProtKB-ARBA"/>
</dbReference>
<dbReference type="PANTHER" id="PTHR13149:SF0">
    <property type="entry name" value="VACUOLAR PROTEIN-SORTING-ASSOCIATED PROTEIN 25"/>
    <property type="match status" value="1"/>
</dbReference>
<sequence length="228" mass="24605">QPPSAPNPTTTTTTTTSFAFPPHYSFPAFFTLQPVLATRHSQLTSWSTLIQTYCRHHHLFTLSLIDALPTPLFTNAALPRALSLRDARVVISWMASVEGGSRAEWMPTTTTTEAAAAKKKSSSAGAGAAGADGGAGAGAAADEDDGAGAKCWIYWRRPEEWAVVLEEWVERTAQRGSVLTLYEITESDATRREEFWGMEPELLARSLGVCVKRGKAQIFGSEGSEGVK</sequence>
<comment type="subcellular location">
    <subcellularLocation>
        <location evidence="1">Cytoplasm</location>
    </subcellularLocation>
</comment>
<dbReference type="GO" id="GO:0042803">
    <property type="term" value="F:protein homodimerization activity"/>
    <property type="evidence" value="ECO:0007669"/>
    <property type="project" value="TreeGrafter"/>
</dbReference>
<gene>
    <name evidence="9" type="ORF">BDV95DRAFT_446697</name>
</gene>
<dbReference type="EMBL" id="JAADJZ010000015">
    <property type="protein sequence ID" value="KAF2869944.1"/>
    <property type="molecule type" value="Genomic_DNA"/>
</dbReference>
<evidence type="ECO:0000256" key="1">
    <source>
        <dbReference type="ARBA" id="ARBA00004496"/>
    </source>
</evidence>
<dbReference type="OrthoDB" id="245150at2759"/>
<dbReference type="Pfam" id="PF05871">
    <property type="entry name" value="ESCRT-II"/>
    <property type="match status" value="1"/>
</dbReference>
<evidence type="ECO:0000256" key="6">
    <source>
        <dbReference type="ARBA" id="ARBA00022927"/>
    </source>
</evidence>
<feature type="compositionally biased region" description="Gly residues" evidence="8">
    <location>
        <begin position="127"/>
        <end position="137"/>
    </location>
</feature>
<evidence type="ECO:0000256" key="7">
    <source>
        <dbReference type="ARBA" id="ARBA00030094"/>
    </source>
</evidence>
<dbReference type="FunFam" id="1.10.10.570:FF:000003">
    <property type="entry name" value="Vacuolar protein-sorting-associated protein 25"/>
    <property type="match status" value="1"/>
</dbReference>
<keyword evidence="5" id="KW-0963">Cytoplasm</keyword>
<dbReference type="FunFam" id="1.10.10.10:FF:000141">
    <property type="entry name" value="vacuolar protein-sorting-associated protein 25"/>
    <property type="match status" value="1"/>
</dbReference>
<name>A0A7C8MI03_9PLEO</name>
<evidence type="ECO:0000256" key="8">
    <source>
        <dbReference type="SAM" id="MobiDB-lite"/>
    </source>
</evidence>
<dbReference type="GO" id="GO:0005198">
    <property type="term" value="F:structural molecule activity"/>
    <property type="evidence" value="ECO:0007669"/>
    <property type="project" value="TreeGrafter"/>
</dbReference>
<dbReference type="AlphaFoldDB" id="A0A7C8MI03"/>
<dbReference type="Gene3D" id="1.10.10.10">
    <property type="entry name" value="Winged helix-like DNA-binding domain superfamily/Winged helix DNA-binding domain"/>
    <property type="match status" value="1"/>
</dbReference>
<dbReference type="PANTHER" id="PTHR13149">
    <property type="entry name" value="VACUOLAR PROTEIN SORTING-ASSOCIATED PROTEIN VPS25"/>
    <property type="match status" value="1"/>
</dbReference>
<keyword evidence="6" id="KW-0653">Protein transport</keyword>
<dbReference type="InterPro" id="IPR008570">
    <property type="entry name" value="ESCRT-II_cplx_Vps25-sub"/>
</dbReference>
<evidence type="ECO:0000256" key="5">
    <source>
        <dbReference type="ARBA" id="ARBA00022490"/>
    </source>
</evidence>
<evidence type="ECO:0000313" key="10">
    <source>
        <dbReference type="Proteomes" id="UP000481861"/>
    </source>
</evidence>
<feature type="region of interest" description="Disordered" evidence="8">
    <location>
        <begin position="104"/>
        <end position="144"/>
    </location>
</feature>
<feature type="non-terminal residue" evidence="9">
    <location>
        <position position="228"/>
    </location>
</feature>
<accession>A0A7C8MI03</accession>
<proteinExistence type="inferred from homology"/>
<dbReference type="InterPro" id="IPR014041">
    <property type="entry name" value="ESCRT-II_cplx_Vps25-sub_N"/>
</dbReference>
<comment type="similarity">
    <text evidence="2">Belongs to the VPS25 family.</text>
</comment>
<comment type="caution">
    <text evidence="9">The sequence shown here is derived from an EMBL/GenBank/DDBJ whole genome shotgun (WGS) entry which is preliminary data.</text>
</comment>
<keyword evidence="4" id="KW-0813">Transport</keyword>
<reference evidence="9 10" key="1">
    <citation type="submission" date="2020-01" db="EMBL/GenBank/DDBJ databases">
        <authorList>
            <consortium name="DOE Joint Genome Institute"/>
            <person name="Haridas S."/>
            <person name="Albert R."/>
            <person name="Binder M."/>
            <person name="Bloem J."/>
            <person name="Labutti K."/>
            <person name="Salamov A."/>
            <person name="Andreopoulos B."/>
            <person name="Baker S.E."/>
            <person name="Barry K."/>
            <person name="Bills G."/>
            <person name="Bluhm B.H."/>
            <person name="Cannon C."/>
            <person name="Castanera R."/>
            <person name="Culley D.E."/>
            <person name="Daum C."/>
            <person name="Ezra D."/>
            <person name="Gonzalez J.B."/>
            <person name="Henrissat B."/>
            <person name="Kuo A."/>
            <person name="Liang C."/>
            <person name="Lipzen A."/>
            <person name="Lutzoni F."/>
            <person name="Magnuson J."/>
            <person name="Mondo S."/>
            <person name="Nolan M."/>
            <person name="Ohm R."/>
            <person name="Pangilinan J."/>
            <person name="Park H.-J.H."/>
            <person name="Ramirez L."/>
            <person name="Alfaro M."/>
            <person name="Sun H."/>
            <person name="Tritt A."/>
            <person name="Yoshinaga Y."/>
            <person name="Zwiers L.-H.L."/>
            <person name="Turgeon B.G."/>
            <person name="Goodwin S.B."/>
            <person name="Spatafora J.W."/>
            <person name="Crous P.W."/>
            <person name="Grigoriev I.V."/>
        </authorList>
    </citation>
    <scope>NUCLEOTIDE SEQUENCE [LARGE SCALE GENOMIC DNA]</scope>
    <source>
        <strain evidence="9 10">CBS 611.86</strain>
    </source>
</reference>
<evidence type="ECO:0000256" key="2">
    <source>
        <dbReference type="ARBA" id="ARBA00009674"/>
    </source>
</evidence>
<dbReference type="InterPro" id="IPR036388">
    <property type="entry name" value="WH-like_DNA-bd_sf"/>
</dbReference>
<organism evidence="9 10">
    <name type="scientific">Massariosphaeria phaeospora</name>
    <dbReference type="NCBI Taxonomy" id="100035"/>
    <lineage>
        <taxon>Eukaryota</taxon>
        <taxon>Fungi</taxon>
        <taxon>Dikarya</taxon>
        <taxon>Ascomycota</taxon>
        <taxon>Pezizomycotina</taxon>
        <taxon>Dothideomycetes</taxon>
        <taxon>Pleosporomycetidae</taxon>
        <taxon>Pleosporales</taxon>
        <taxon>Pleosporales incertae sedis</taxon>
        <taxon>Massariosphaeria</taxon>
    </lineage>
</organism>
<evidence type="ECO:0000256" key="3">
    <source>
        <dbReference type="ARBA" id="ARBA00017934"/>
    </source>
</evidence>
<dbReference type="GO" id="GO:0000814">
    <property type="term" value="C:ESCRT II complex"/>
    <property type="evidence" value="ECO:0007669"/>
    <property type="project" value="InterPro"/>
</dbReference>
<protein>
    <recommendedName>
        <fullName evidence="3">Vacuolar protein-sorting-associated protein 25</fullName>
    </recommendedName>
    <alternativeName>
        <fullName evidence="7">ESCRT-II complex subunit VPS25</fullName>
    </alternativeName>
</protein>
<evidence type="ECO:0000313" key="9">
    <source>
        <dbReference type="EMBL" id="KAF2869944.1"/>
    </source>
</evidence>
<dbReference type="InterPro" id="IPR036390">
    <property type="entry name" value="WH_DNA-bd_sf"/>
</dbReference>
<dbReference type="Gene3D" id="1.10.10.570">
    <property type="entry name" value="Winged helix' DNA-binding domain. Chain C. Domain 1"/>
    <property type="match status" value="1"/>
</dbReference>
<dbReference type="GO" id="GO:0043328">
    <property type="term" value="P:protein transport to vacuole involved in ubiquitin-dependent protein catabolic process via the multivesicular body sorting pathway"/>
    <property type="evidence" value="ECO:0007669"/>
    <property type="project" value="TreeGrafter"/>
</dbReference>
<evidence type="ECO:0000256" key="4">
    <source>
        <dbReference type="ARBA" id="ARBA00022448"/>
    </source>
</evidence>
<feature type="non-terminal residue" evidence="9">
    <location>
        <position position="1"/>
    </location>
</feature>